<feature type="compositionally biased region" description="Basic residues" evidence="1">
    <location>
        <begin position="84"/>
        <end position="94"/>
    </location>
</feature>
<proteinExistence type="predicted"/>
<feature type="region of interest" description="Disordered" evidence="1">
    <location>
        <begin position="60"/>
        <end position="94"/>
    </location>
</feature>
<name>A0A383RKL3_PAEAL</name>
<dbReference type="RefSeq" id="WP_021256227.1">
    <property type="nucleotide sequence ID" value="NZ_JAMDLY010000017.1"/>
</dbReference>
<evidence type="ECO:0000313" key="3">
    <source>
        <dbReference type="EMBL" id="SYX87393.1"/>
    </source>
</evidence>
<dbReference type="Proteomes" id="UP000304148">
    <property type="component" value="Chromosome"/>
</dbReference>
<reference evidence="2 5" key="3">
    <citation type="submission" date="2022-05" db="EMBL/GenBank/DDBJ databases">
        <title>Genome Sequencing of Bee-Associated Microbes.</title>
        <authorList>
            <person name="Dunlap C."/>
        </authorList>
    </citation>
    <scope>NUCLEOTIDE SEQUENCE [LARGE SCALE GENOMIC DNA]</scope>
    <source>
        <strain evidence="2 5">NRRL NRS-750</strain>
    </source>
</reference>
<keyword evidence="5" id="KW-1185">Reference proteome</keyword>
<organism evidence="3 4">
    <name type="scientific">Paenibacillus alvei</name>
    <name type="common">Bacillus alvei</name>
    <dbReference type="NCBI Taxonomy" id="44250"/>
    <lineage>
        <taxon>Bacteria</taxon>
        <taxon>Bacillati</taxon>
        <taxon>Bacillota</taxon>
        <taxon>Bacilli</taxon>
        <taxon>Bacillales</taxon>
        <taxon>Paenibacillaceae</taxon>
        <taxon>Paenibacillus</taxon>
    </lineage>
</organism>
<sequence length="94" mass="11029">MTENDHKMNPISREHVEVDGIYANEWGREEVLHRGQTFPSDPQLGASEWELQQYLFDNHHTGETDQRLIAKSDETRQKQSKQTSPRKHTDRGDK</sequence>
<dbReference type="EMBL" id="LS992241">
    <property type="protein sequence ID" value="SYX87393.1"/>
    <property type="molecule type" value="Genomic_DNA"/>
</dbReference>
<gene>
    <name evidence="2" type="ORF">M5X04_22115</name>
    <name evidence="3" type="ORF">PBLR_15823</name>
</gene>
<dbReference type="AlphaFoldDB" id="A0A383RKL3"/>
<reference evidence="4" key="2">
    <citation type="submission" date="2018-08" db="EMBL/GenBank/DDBJ databases">
        <authorList>
            <person name="Chevrot R."/>
        </authorList>
    </citation>
    <scope>NUCLEOTIDE SEQUENCE [LARGE SCALE GENOMIC DNA]</scope>
</reference>
<accession>A0A383RKL3</accession>
<evidence type="ECO:0000313" key="5">
    <source>
        <dbReference type="Proteomes" id="UP001527090"/>
    </source>
</evidence>
<dbReference type="Proteomes" id="UP001527090">
    <property type="component" value="Unassembled WGS sequence"/>
</dbReference>
<evidence type="ECO:0000313" key="2">
    <source>
        <dbReference type="EMBL" id="MCY9532007.1"/>
    </source>
</evidence>
<protein>
    <submittedName>
        <fullName evidence="2">Transposase</fullName>
    </submittedName>
</protein>
<feature type="compositionally biased region" description="Basic and acidic residues" evidence="1">
    <location>
        <begin position="60"/>
        <end position="77"/>
    </location>
</feature>
<evidence type="ECO:0000256" key="1">
    <source>
        <dbReference type="SAM" id="MobiDB-lite"/>
    </source>
</evidence>
<reference evidence="3" key="1">
    <citation type="submission" date="2018-08" db="EMBL/GenBank/DDBJ databases">
        <authorList>
            <person name="Ferrada E.E."/>
            <person name="Latorre B.A."/>
        </authorList>
    </citation>
    <scope>NUCLEOTIDE SEQUENCE</scope>
    <source>
        <strain evidence="3">Paenibacillus B-LR1</strain>
    </source>
</reference>
<dbReference type="EMBL" id="JAMDLY010000017">
    <property type="protein sequence ID" value="MCY9532007.1"/>
    <property type="molecule type" value="Genomic_DNA"/>
</dbReference>
<evidence type="ECO:0000313" key="4">
    <source>
        <dbReference type="Proteomes" id="UP000304148"/>
    </source>
</evidence>